<evidence type="ECO:0000256" key="21">
    <source>
        <dbReference type="ARBA" id="ARBA00049188"/>
    </source>
</evidence>
<comment type="similarity">
    <text evidence="1 22">Belongs to the short-chain dehydrogenases/reductases (SDR) family.</text>
</comment>
<evidence type="ECO:0000256" key="1">
    <source>
        <dbReference type="ARBA" id="ARBA00006484"/>
    </source>
</evidence>
<comment type="catalytic activity">
    <reaction evidence="11">
        <text>14-hydroxy-(4Z,7Z,10Z,12E,16Z,19Z)-docosahexaenoate + NAD(+) = 14-oxo-(4Z,7Z,10Z,12E,16Z,19Z)-docosahexaenoate + NADH + H(+)</text>
        <dbReference type="Rhea" id="RHEA:48952"/>
        <dbReference type="ChEBI" id="CHEBI:15378"/>
        <dbReference type="ChEBI" id="CHEBI:57540"/>
        <dbReference type="ChEBI" id="CHEBI:57945"/>
        <dbReference type="ChEBI" id="CHEBI:90866"/>
        <dbReference type="ChEBI" id="CHEBI:90867"/>
    </reaction>
    <physiologicalReaction direction="left-to-right" evidence="11">
        <dbReference type="Rhea" id="RHEA:48953"/>
    </physiologicalReaction>
</comment>
<dbReference type="PRINTS" id="PR00081">
    <property type="entry name" value="GDHRDH"/>
</dbReference>
<evidence type="ECO:0000256" key="11">
    <source>
        <dbReference type="ARBA" id="ARBA00048008"/>
    </source>
</evidence>
<comment type="catalytic activity">
    <reaction evidence="15">
        <text>resolvin D2 + NAD(+) = 7-oxoresolvin D2 + NADH + H(+)</text>
        <dbReference type="Rhea" id="RHEA:53584"/>
        <dbReference type="ChEBI" id="CHEBI:15378"/>
        <dbReference type="ChEBI" id="CHEBI:57540"/>
        <dbReference type="ChEBI" id="CHEBI:57945"/>
        <dbReference type="ChEBI" id="CHEBI:133367"/>
        <dbReference type="ChEBI" id="CHEBI:137497"/>
    </reaction>
    <physiologicalReaction direction="left-to-right" evidence="15">
        <dbReference type="Rhea" id="RHEA:53585"/>
    </physiologicalReaction>
</comment>
<dbReference type="Proteomes" id="UP000694865">
    <property type="component" value="Unplaced"/>
</dbReference>
<comment type="catalytic activity">
    <reaction evidence="13">
        <text>(11R)-hydroxy-(5Z,8Z,12E,14Z)-eicosatetraenoate + NAD(+) = 11-oxo-(5Z,8Z,12E,14Z)-eicosatetraenoate + NADH + H(+)</text>
        <dbReference type="Rhea" id="RHEA:48640"/>
        <dbReference type="ChEBI" id="CHEBI:15378"/>
        <dbReference type="ChEBI" id="CHEBI:57540"/>
        <dbReference type="ChEBI" id="CHEBI:57945"/>
        <dbReference type="ChEBI" id="CHEBI:78836"/>
        <dbReference type="ChEBI" id="CHEBI:90697"/>
    </reaction>
    <physiologicalReaction direction="left-to-right" evidence="13">
        <dbReference type="Rhea" id="RHEA:48641"/>
    </physiologicalReaction>
</comment>
<name>A0ABM0LV11_SACKO</name>
<comment type="catalytic activity">
    <reaction evidence="9">
        <text>prostaglandin E1 + NAD(+) = 15-oxoprostaglandin E1 + NADH + H(+)</text>
        <dbReference type="Rhea" id="RHEA:16477"/>
        <dbReference type="ChEBI" id="CHEBI:15378"/>
        <dbReference type="ChEBI" id="CHEBI:57397"/>
        <dbReference type="ChEBI" id="CHEBI:57401"/>
        <dbReference type="ChEBI" id="CHEBI:57540"/>
        <dbReference type="ChEBI" id="CHEBI:57945"/>
    </reaction>
    <physiologicalReaction direction="left-to-right" evidence="9">
        <dbReference type="Rhea" id="RHEA:16478"/>
    </physiologicalReaction>
</comment>
<evidence type="ECO:0000256" key="2">
    <source>
        <dbReference type="ARBA" id="ARBA00023002"/>
    </source>
</evidence>
<comment type="catalytic activity">
    <reaction evidence="14">
        <text>resolvin D1 + NAD(+) = 17-oxoresolvin D1 + NADH + H(+)</text>
        <dbReference type="Rhea" id="RHEA:50128"/>
        <dbReference type="ChEBI" id="CHEBI:15378"/>
        <dbReference type="ChEBI" id="CHEBI:57540"/>
        <dbReference type="ChEBI" id="CHEBI:57945"/>
        <dbReference type="ChEBI" id="CHEBI:132079"/>
        <dbReference type="ChEBI" id="CHEBI:132081"/>
    </reaction>
    <physiologicalReaction direction="left-to-right" evidence="14">
        <dbReference type="Rhea" id="RHEA:50129"/>
    </physiologicalReaction>
</comment>
<comment type="catalytic activity">
    <reaction evidence="12">
        <text>15-oxo-(5S,6R)-dihydroxy-(7E,9E,11Z)-eicosatrienoate + NADH + H(+) = (5S,6R,15S)-trihydroxy-(7E,9E,11Z)-eicosatrienoate + NAD(+)</text>
        <dbReference type="Rhea" id="RHEA:41596"/>
        <dbReference type="ChEBI" id="CHEBI:15378"/>
        <dbReference type="ChEBI" id="CHEBI:57540"/>
        <dbReference type="ChEBI" id="CHEBI:57945"/>
        <dbReference type="ChEBI" id="CHEBI:78325"/>
        <dbReference type="ChEBI" id="CHEBI:78329"/>
    </reaction>
    <physiologicalReaction direction="left-to-right" evidence="12">
        <dbReference type="Rhea" id="RHEA:41597"/>
    </physiologicalReaction>
</comment>
<dbReference type="InterPro" id="IPR002347">
    <property type="entry name" value="SDR_fam"/>
</dbReference>
<reference evidence="24" key="1">
    <citation type="submission" date="2025-08" db="UniProtKB">
        <authorList>
            <consortium name="RefSeq"/>
        </authorList>
    </citation>
    <scope>IDENTIFICATION</scope>
    <source>
        <tissue evidence="24">Testes</tissue>
    </source>
</reference>
<evidence type="ECO:0000256" key="20">
    <source>
        <dbReference type="ARBA" id="ARBA00049151"/>
    </source>
</evidence>
<evidence type="ECO:0000256" key="8">
    <source>
        <dbReference type="ARBA" id="ARBA00045705"/>
    </source>
</evidence>
<sequence>MKGLVWLNLYICRGVGVYMGLCVYLRYEPEMTVVTSCLIAAAFRKTKEHFGQIDIVCNNAMTYNDNDVSTFIEVLLSAAIRGTYLGVDFMGKTNGGNGGLVINTGSMAGLWPVPIIPCYCAAKAGLIHFTRSAAEEPMLQQNGIRINVICLDNVDVGPHRFDAMKRFKYGQILENVTKERKSLSLSEAVSGFIRVIEDESLNGSVVSLLVDKGYEVMEFPEITMS</sequence>
<dbReference type="PRINTS" id="PR00080">
    <property type="entry name" value="SDRFAMILY"/>
</dbReference>
<organism evidence="23 24">
    <name type="scientific">Saccoglossus kowalevskii</name>
    <name type="common">Acorn worm</name>
    <dbReference type="NCBI Taxonomy" id="10224"/>
    <lineage>
        <taxon>Eukaryota</taxon>
        <taxon>Metazoa</taxon>
        <taxon>Hemichordata</taxon>
        <taxon>Enteropneusta</taxon>
        <taxon>Harrimaniidae</taxon>
        <taxon>Saccoglossus</taxon>
    </lineage>
</organism>
<dbReference type="InterPro" id="IPR036291">
    <property type="entry name" value="NAD(P)-bd_dom_sf"/>
</dbReference>
<comment type="catalytic activity">
    <reaction evidence="19">
        <text>resolvin D2 + NAD(+) = 16-oxoresolvin D2 + NADH + H(+)</text>
        <dbReference type="Rhea" id="RHEA:53588"/>
        <dbReference type="ChEBI" id="CHEBI:15378"/>
        <dbReference type="ChEBI" id="CHEBI:57540"/>
        <dbReference type="ChEBI" id="CHEBI:57945"/>
        <dbReference type="ChEBI" id="CHEBI:133367"/>
        <dbReference type="ChEBI" id="CHEBI:137498"/>
    </reaction>
    <physiologicalReaction direction="left-to-right" evidence="19">
        <dbReference type="Rhea" id="RHEA:53589"/>
    </physiologicalReaction>
</comment>
<evidence type="ECO:0000256" key="5">
    <source>
        <dbReference type="ARBA" id="ARBA00040276"/>
    </source>
</evidence>
<comment type="catalytic activity">
    <reaction evidence="20">
        <text>(15S)-hydroxy-(5Z,8Z,11Z,13E)-eicosatetraenoate + NAD(+) = 15-oxo-(5Z,8Z,11Z,13E)-eicosatetraenoate + NADH + H(+)</text>
        <dbReference type="Rhea" id="RHEA:23260"/>
        <dbReference type="ChEBI" id="CHEBI:15378"/>
        <dbReference type="ChEBI" id="CHEBI:57409"/>
        <dbReference type="ChEBI" id="CHEBI:57410"/>
        <dbReference type="ChEBI" id="CHEBI:57540"/>
        <dbReference type="ChEBI" id="CHEBI:57945"/>
        <dbReference type="EC" id="1.1.1.232"/>
    </reaction>
    <physiologicalReaction direction="left-to-right" evidence="20">
        <dbReference type="Rhea" id="RHEA:23261"/>
    </physiologicalReaction>
</comment>
<evidence type="ECO:0000313" key="23">
    <source>
        <dbReference type="Proteomes" id="UP000694865"/>
    </source>
</evidence>
<evidence type="ECO:0000256" key="10">
    <source>
        <dbReference type="ARBA" id="ARBA00047672"/>
    </source>
</evidence>
<comment type="catalytic activity">
    <reaction evidence="21">
        <text>resolvin E1 + NAD(+) = 18-oxo-resolvin E1 + NADH + H(+)</text>
        <dbReference type="Rhea" id="RHEA:49244"/>
        <dbReference type="ChEBI" id="CHEBI:15378"/>
        <dbReference type="ChEBI" id="CHEBI:57540"/>
        <dbReference type="ChEBI" id="CHEBI:57945"/>
        <dbReference type="ChEBI" id="CHEBI:91000"/>
        <dbReference type="ChEBI" id="CHEBI:91001"/>
    </reaction>
    <physiologicalReaction direction="left-to-right" evidence="21">
        <dbReference type="Rhea" id="RHEA:49245"/>
    </physiologicalReaction>
</comment>
<evidence type="ECO:0000256" key="14">
    <source>
        <dbReference type="ARBA" id="ARBA00048170"/>
    </source>
</evidence>
<dbReference type="InterPro" id="IPR020904">
    <property type="entry name" value="Sc_DH/Rdtase_CS"/>
</dbReference>
<dbReference type="EC" id="1.1.1.232" evidence="4"/>
<dbReference type="Pfam" id="PF00106">
    <property type="entry name" value="adh_short"/>
    <property type="match status" value="1"/>
</dbReference>
<comment type="catalytic activity">
    <reaction evidence="18">
        <text>prostaglandin E2 + NAD(+) = 15-oxoprostaglandin E2 + NADH + H(+)</text>
        <dbReference type="Rhea" id="RHEA:11876"/>
        <dbReference type="ChEBI" id="CHEBI:15378"/>
        <dbReference type="ChEBI" id="CHEBI:57400"/>
        <dbReference type="ChEBI" id="CHEBI:57540"/>
        <dbReference type="ChEBI" id="CHEBI:57945"/>
        <dbReference type="ChEBI" id="CHEBI:606564"/>
        <dbReference type="EC" id="1.1.1.141"/>
    </reaction>
    <physiologicalReaction direction="left-to-right" evidence="18">
        <dbReference type="Rhea" id="RHEA:11877"/>
    </physiologicalReaction>
</comment>
<protein>
    <recommendedName>
        <fullName evidence="5">15-hydroxyprostaglandin dehydrogenase [NAD(+)]</fullName>
        <ecNumber evidence="3">1.1.1.141</ecNumber>
        <ecNumber evidence="4">1.1.1.232</ecNumber>
    </recommendedName>
    <alternativeName>
        <fullName evidence="7">Eicosanoid/docosanoid dehydrogenase [NAD(+)]</fullName>
    </alternativeName>
    <alternativeName>
        <fullName evidence="6">Prostaglandin dehydrogenase 1</fullName>
    </alternativeName>
</protein>
<proteinExistence type="inferred from homology"/>
<evidence type="ECO:0000256" key="16">
    <source>
        <dbReference type="ARBA" id="ARBA00048535"/>
    </source>
</evidence>
<accession>A0ABM0LV11</accession>
<dbReference type="SUPFAM" id="SSF51735">
    <property type="entry name" value="NAD(P)-binding Rossmann-fold domains"/>
    <property type="match status" value="1"/>
</dbReference>
<evidence type="ECO:0000256" key="13">
    <source>
        <dbReference type="ARBA" id="ARBA00048144"/>
    </source>
</evidence>
<evidence type="ECO:0000256" key="22">
    <source>
        <dbReference type="RuleBase" id="RU000363"/>
    </source>
</evidence>
<comment type="catalytic activity">
    <reaction evidence="10">
        <text>resolvin D1 + NAD(+) = 8-oxoresolvin D1 + NADH + H(+)</text>
        <dbReference type="Rhea" id="RHEA:50124"/>
        <dbReference type="ChEBI" id="CHEBI:15378"/>
        <dbReference type="ChEBI" id="CHEBI:57540"/>
        <dbReference type="ChEBI" id="CHEBI:57945"/>
        <dbReference type="ChEBI" id="CHEBI:132079"/>
        <dbReference type="ChEBI" id="CHEBI:132080"/>
    </reaction>
    <physiologicalReaction direction="left-to-right" evidence="10">
        <dbReference type="Rhea" id="RHEA:50125"/>
    </physiologicalReaction>
</comment>
<dbReference type="PROSITE" id="PS00061">
    <property type="entry name" value="ADH_SHORT"/>
    <property type="match status" value="1"/>
</dbReference>
<dbReference type="RefSeq" id="XP_006811602.1">
    <property type="nucleotide sequence ID" value="XM_006811539.1"/>
</dbReference>
<gene>
    <name evidence="24" type="primary">LOC100375559</name>
</gene>
<keyword evidence="2" id="KW-0560">Oxidoreductase</keyword>
<evidence type="ECO:0000256" key="3">
    <source>
        <dbReference type="ARBA" id="ARBA00038968"/>
    </source>
</evidence>
<dbReference type="EC" id="1.1.1.141" evidence="3"/>
<evidence type="ECO:0000256" key="4">
    <source>
        <dbReference type="ARBA" id="ARBA00039060"/>
    </source>
</evidence>
<evidence type="ECO:0000256" key="19">
    <source>
        <dbReference type="ARBA" id="ARBA00048921"/>
    </source>
</evidence>
<evidence type="ECO:0000256" key="6">
    <source>
        <dbReference type="ARBA" id="ARBA00041812"/>
    </source>
</evidence>
<comment type="function">
    <text evidence="8">Catalyzes the NAD-dependent dehydrogenation (oxidation) of a broad array of hydroxylated polyunsaturated fatty acids (mainly eicosanoids and docosanoids, including prostaglandins, lipoxins and resolvins), yielding their corresponding keto (oxo) metabolites. Decreases the levels of the pro-proliferative prostaglandins such as prostaglandin E2 (whose activity is increased in cancer because of an increase in the expression of cyclooxygenase 2) and generates oxo-fatty acid products that can profoundly influence cell function by abrogating pro-inflammatory cytokine expression. Converts resolvins E1, D1 and D2 to their oxo products, which represents a mode of resolvin inactivation. Resolvin E1 plays important roles during the resolution phase of acute inflammation, while resolvins D1 and D2 have a unique role in obesity-induced adipose inflammation.</text>
</comment>
<dbReference type="Gene3D" id="3.40.50.720">
    <property type="entry name" value="NAD(P)-binding Rossmann-like Domain"/>
    <property type="match status" value="1"/>
</dbReference>
<keyword evidence="23" id="KW-1185">Reference proteome</keyword>
<dbReference type="PANTHER" id="PTHR44229">
    <property type="entry name" value="15-HYDROXYPROSTAGLANDIN DEHYDROGENASE [NAD(+)]"/>
    <property type="match status" value="1"/>
</dbReference>
<evidence type="ECO:0000256" key="9">
    <source>
        <dbReference type="ARBA" id="ARBA00047325"/>
    </source>
</evidence>
<comment type="catalytic activity">
    <reaction evidence="16">
        <text>lipoxin A4 + NAD(+) = 15-oxo-(5S,6R)-dihydroxy-(7E,9E,11Z,13E)-eicosatetraenoate + NADH + H(+)</text>
        <dbReference type="Rhea" id="RHEA:41572"/>
        <dbReference type="ChEBI" id="CHEBI:15378"/>
        <dbReference type="ChEBI" id="CHEBI:57540"/>
        <dbReference type="ChEBI" id="CHEBI:57945"/>
        <dbReference type="ChEBI" id="CHEBI:67026"/>
        <dbReference type="ChEBI" id="CHEBI:78311"/>
    </reaction>
    <physiologicalReaction direction="left-to-right" evidence="16">
        <dbReference type="Rhea" id="RHEA:41573"/>
    </physiologicalReaction>
</comment>
<evidence type="ECO:0000256" key="15">
    <source>
        <dbReference type="ARBA" id="ARBA00048393"/>
    </source>
</evidence>
<dbReference type="PANTHER" id="PTHR44229:SF4">
    <property type="entry name" value="15-HYDROXYPROSTAGLANDIN DEHYDROGENASE [NAD(+)]"/>
    <property type="match status" value="1"/>
</dbReference>
<dbReference type="GeneID" id="100375559"/>
<evidence type="ECO:0000256" key="17">
    <source>
        <dbReference type="ARBA" id="ARBA00048611"/>
    </source>
</evidence>
<evidence type="ECO:0000313" key="24">
    <source>
        <dbReference type="RefSeq" id="XP_006811602.1"/>
    </source>
</evidence>
<evidence type="ECO:0000256" key="12">
    <source>
        <dbReference type="ARBA" id="ARBA00048140"/>
    </source>
</evidence>
<comment type="catalytic activity">
    <reaction evidence="17">
        <text>prostaglandin A1 + NAD(+) = 15-oxo-prostaglandin A1 + NADH + H(+)</text>
        <dbReference type="Rhea" id="RHEA:41263"/>
        <dbReference type="ChEBI" id="CHEBI:15378"/>
        <dbReference type="ChEBI" id="CHEBI:57398"/>
        <dbReference type="ChEBI" id="CHEBI:57540"/>
        <dbReference type="ChEBI" id="CHEBI:57945"/>
        <dbReference type="ChEBI" id="CHEBI:85072"/>
    </reaction>
    <physiologicalReaction direction="left-to-right" evidence="17">
        <dbReference type="Rhea" id="RHEA:41264"/>
    </physiologicalReaction>
</comment>
<evidence type="ECO:0000256" key="7">
    <source>
        <dbReference type="ARBA" id="ARBA00042026"/>
    </source>
</evidence>
<evidence type="ECO:0000256" key="18">
    <source>
        <dbReference type="ARBA" id="ARBA00048739"/>
    </source>
</evidence>